<dbReference type="InterPro" id="IPR008979">
    <property type="entry name" value="Galactose-bd-like_sf"/>
</dbReference>
<dbReference type="Proteomes" id="UP000285301">
    <property type="component" value="Unassembled WGS sequence"/>
</dbReference>
<gene>
    <name evidence="6" type="ORF">B4U79_12168</name>
</gene>
<proteinExistence type="inferred from homology"/>
<evidence type="ECO:0000256" key="4">
    <source>
        <dbReference type="ARBA" id="ARBA00022825"/>
    </source>
</evidence>
<dbReference type="Gene3D" id="2.60.120.260">
    <property type="entry name" value="Galactose-binding domain-like"/>
    <property type="match status" value="1"/>
</dbReference>
<reference evidence="6 7" key="1">
    <citation type="journal article" date="2018" name="Gigascience">
        <title>Genomes of trombidid mites reveal novel predicted allergens and laterally-transferred genes associated with secondary metabolism.</title>
        <authorList>
            <person name="Dong X."/>
            <person name="Chaisiri K."/>
            <person name="Xia D."/>
            <person name="Armstrong S.D."/>
            <person name="Fang Y."/>
            <person name="Donnelly M.J."/>
            <person name="Kadowaki T."/>
            <person name="McGarry J.W."/>
            <person name="Darby A.C."/>
            <person name="Makepeace B.L."/>
        </authorList>
    </citation>
    <scope>NUCLEOTIDE SEQUENCE [LARGE SCALE GENOMIC DNA]</scope>
    <source>
        <strain evidence="6">UoL-WK</strain>
    </source>
</reference>
<evidence type="ECO:0000259" key="5">
    <source>
        <dbReference type="PROSITE" id="PS51829"/>
    </source>
</evidence>
<dbReference type="GO" id="GO:0016020">
    <property type="term" value="C:membrane"/>
    <property type="evidence" value="ECO:0007669"/>
    <property type="project" value="TreeGrafter"/>
</dbReference>
<dbReference type="PANTHER" id="PTHR42884">
    <property type="entry name" value="PROPROTEIN CONVERTASE SUBTILISIN/KEXIN-RELATED"/>
    <property type="match status" value="1"/>
</dbReference>
<dbReference type="InterPro" id="IPR036852">
    <property type="entry name" value="Peptidase_S8/S53_dom_sf"/>
</dbReference>
<dbReference type="InterPro" id="IPR002884">
    <property type="entry name" value="P_dom"/>
</dbReference>
<dbReference type="Pfam" id="PF01483">
    <property type="entry name" value="P_proprotein"/>
    <property type="match status" value="1"/>
</dbReference>
<dbReference type="STRING" id="1965070.A0A3S3SD20"/>
<evidence type="ECO:0000256" key="3">
    <source>
        <dbReference type="ARBA" id="ARBA00022801"/>
    </source>
</evidence>
<sequence length="289" mass="32253">MRAIVRGVNEGRNGLGNIYVWASGDGGQDDDCNCDGYAASMWTISINSAINNGENAHYDESCSSTLASTFSNGAKDPHTGVRNSLYDSKNRFHWNMNGVGLEFNHLFGYGVLDAGAMVALAKIWKTVPPRYHCEAGTHNKIMRIPSNESLLVGITTKACKNTETEVNYIEHVQAVITLNATRRGDVTLFLISPMGTRSMILSRRPKDDDSRDGFTKWPFMTTHTWGEDPKGRWQLEVKFEGEQPQSGFLIEWTLMIHGTKEPPYKDLPVHDRNSKLAVVKKAHESAFKN</sequence>
<evidence type="ECO:0000313" key="7">
    <source>
        <dbReference type="Proteomes" id="UP000285301"/>
    </source>
</evidence>
<dbReference type="SUPFAM" id="SSF52743">
    <property type="entry name" value="Subtilisin-like"/>
    <property type="match status" value="1"/>
</dbReference>
<dbReference type="PROSITE" id="PS51829">
    <property type="entry name" value="P_HOMO_B"/>
    <property type="match status" value="1"/>
</dbReference>
<evidence type="ECO:0000256" key="2">
    <source>
        <dbReference type="ARBA" id="ARBA00022670"/>
    </source>
</evidence>
<keyword evidence="2" id="KW-0645">Protease</keyword>
<evidence type="ECO:0000256" key="1">
    <source>
        <dbReference type="ARBA" id="ARBA00005325"/>
    </source>
</evidence>
<dbReference type="GO" id="GO:0016486">
    <property type="term" value="P:peptide hormone processing"/>
    <property type="evidence" value="ECO:0007669"/>
    <property type="project" value="TreeGrafter"/>
</dbReference>
<dbReference type="OrthoDB" id="300641at2759"/>
<feature type="domain" description="P/Homo B" evidence="5">
    <location>
        <begin position="126"/>
        <end position="262"/>
    </location>
</feature>
<comment type="caution">
    <text evidence="6">The sequence shown here is derived from an EMBL/GenBank/DDBJ whole genome shotgun (WGS) entry which is preliminary data.</text>
</comment>
<protein>
    <submittedName>
        <fullName evidence="6">Neuroendocrine convertase 2-like protein</fullName>
    </submittedName>
</protein>
<dbReference type="GO" id="GO:0004252">
    <property type="term" value="F:serine-type endopeptidase activity"/>
    <property type="evidence" value="ECO:0007669"/>
    <property type="project" value="InterPro"/>
</dbReference>
<dbReference type="Gene3D" id="3.40.50.200">
    <property type="entry name" value="Peptidase S8/S53 domain"/>
    <property type="match status" value="1"/>
</dbReference>
<evidence type="ECO:0000313" key="6">
    <source>
        <dbReference type="EMBL" id="RWS12479.1"/>
    </source>
</evidence>
<organism evidence="6 7">
    <name type="scientific">Dinothrombium tinctorium</name>
    <dbReference type="NCBI Taxonomy" id="1965070"/>
    <lineage>
        <taxon>Eukaryota</taxon>
        <taxon>Metazoa</taxon>
        <taxon>Ecdysozoa</taxon>
        <taxon>Arthropoda</taxon>
        <taxon>Chelicerata</taxon>
        <taxon>Arachnida</taxon>
        <taxon>Acari</taxon>
        <taxon>Acariformes</taxon>
        <taxon>Trombidiformes</taxon>
        <taxon>Prostigmata</taxon>
        <taxon>Anystina</taxon>
        <taxon>Parasitengona</taxon>
        <taxon>Trombidioidea</taxon>
        <taxon>Trombidiidae</taxon>
        <taxon>Dinothrombium</taxon>
    </lineage>
</organism>
<keyword evidence="7" id="KW-1185">Reference proteome</keyword>
<dbReference type="EMBL" id="NCKU01001303">
    <property type="protein sequence ID" value="RWS12479.1"/>
    <property type="molecule type" value="Genomic_DNA"/>
</dbReference>
<comment type="similarity">
    <text evidence="1">Belongs to the peptidase S8 family. Furin subfamily.</text>
</comment>
<dbReference type="GO" id="GO:0005615">
    <property type="term" value="C:extracellular space"/>
    <property type="evidence" value="ECO:0007669"/>
    <property type="project" value="TreeGrafter"/>
</dbReference>
<accession>A0A3S3SD20</accession>
<name>A0A3S3SD20_9ACAR</name>
<dbReference type="SUPFAM" id="SSF49785">
    <property type="entry name" value="Galactose-binding domain-like"/>
    <property type="match status" value="1"/>
</dbReference>
<dbReference type="AlphaFoldDB" id="A0A3S3SD20"/>
<keyword evidence="4" id="KW-0720">Serine protease</keyword>
<keyword evidence="3" id="KW-0378">Hydrolase</keyword>
<dbReference type="GO" id="GO:0043005">
    <property type="term" value="C:neuron projection"/>
    <property type="evidence" value="ECO:0007669"/>
    <property type="project" value="TreeGrafter"/>
</dbReference>
<dbReference type="PANTHER" id="PTHR42884:SF13">
    <property type="entry name" value="NEUROENDOCRINE CONVERTASE 2"/>
    <property type="match status" value="1"/>
</dbReference>
<dbReference type="FunFam" id="2.60.120.260:FF:000020">
    <property type="entry name" value="neuroendocrine convertase 2"/>
    <property type="match status" value="1"/>
</dbReference>